<accession>A0ABX0IAY9</accession>
<evidence type="ECO:0000259" key="1">
    <source>
        <dbReference type="SMART" id="SM00460"/>
    </source>
</evidence>
<feature type="domain" description="Transglutaminase-like" evidence="1">
    <location>
        <begin position="109"/>
        <end position="175"/>
    </location>
</feature>
<comment type="caution">
    <text evidence="2">The sequence shown here is derived from an EMBL/GenBank/DDBJ whole genome shotgun (WGS) entry which is preliminary data.</text>
</comment>
<dbReference type="Proteomes" id="UP000761423">
    <property type="component" value="Unassembled WGS sequence"/>
</dbReference>
<dbReference type="SMART" id="SM00460">
    <property type="entry name" value="TGc"/>
    <property type="match status" value="1"/>
</dbReference>
<name>A0ABX0IAY9_9FLAO</name>
<dbReference type="PANTHER" id="PTHR46333:SF2">
    <property type="entry name" value="CYTOKINESIS PROTEIN 3"/>
    <property type="match status" value="1"/>
</dbReference>
<dbReference type="InterPro" id="IPR038765">
    <property type="entry name" value="Papain-like_cys_pep_sf"/>
</dbReference>
<dbReference type="SUPFAM" id="SSF54001">
    <property type="entry name" value="Cysteine proteinases"/>
    <property type="match status" value="1"/>
</dbReference>
<dbReference type="Gene3D" id="3.10.620.30">
    <property type="match status" value="1"/>
</dbReference>
<organism evidence="2 3">
    <name type="scientific">Flavobacterium celericrescens</name>
    <dbReference type="NCBI Taxonomy" id="2709780"/>
    <lineage>
        <taxon>Bacteria</taxon>
        <taxon>Pseudomonadati</taxon>
        <taxon>Bacteroidota</taxon>
        <taxon>Flavobacteriia</taxon>
        <taxon>Flavobacteriales</taxon>
        <taxon>Flavobacteriaceae</taxon>
        <taxon>Flavobacterium</taxon>
    </lineage>
</organism>
<proteinExistence type="predicted"/>
<dbReference type="EMBL" id="JAAJBV010000003">
    <property type="protein sequence ID" value="NHM04296.1"/>
    <property type="molecule type" value="Genomic_DNA"/>
</dbReference>
<evidence type="ECO:0000313" key="3">
    <source>
        <dbReference type="Proteomes" id="UP000761423"/>
    </source>
</evidence>
<dbReference type="Pfam" id="PF04473">
    <property type="entry name" value="DUF553"/>
    <property type="match status" value="1"/>
</dbReference>
<dbReference type="InterPro" id="IPR052557">
    <property type="entry name" value="CAP/Cytokinesis_protein"/>
</dbReference>
<keyword evidence="3" id="KW-1185">Reference proteome</keyword>
<reference evidence="2 3" key="1">
    <citation type="submission" date="2020-02" db="EMBL/GenBank/DDBJ databases">
        <authorList>
            <person name="Chen W.-M."/>
        </authorList>
    </citation>
    <scope>NUCLEOTIDE SEQUENCE [LARGE SCALE GENOMIC DNA]</scope>
    <source>
        <strain evidence="2 3">TWA-26</strain>
    </source>
</reference>
<evidence type="ECO:0000313" key="2">
    <source>
        <dbReference type="EMBL" id="NHM04296.1"/>
    </source>
</evidence>
<sequence>MKYYLSLSFCLFFSIISYSQDYSLIDEKVKQYPKDYLKIDDLIKDFKKDFSSKIELTRAVFYWVSNNIEYDVDLFKKMSDSDIYVFKYKTEEERISKEKKFNEDLALSTFKSKKAVCNGYAAIVGYLLNKLEIESNIIRGDLKGDLGQIGLKPITNHAWNIVKINGVWNNIDCTLSAGIISNKTGKFEYLFNDKYFLMDSSLFYLNHYPENNKEEIAPFSKSEYQKFPLYFDLYFKKDFEIKSNKTGLISLSLDKKIQFFIDNFDFETTYFEYMFSDEKESHYLETNTKNFSTEVQIENKSENTFLIILINREPLMAYKIIK</sequence>
<gene>
    <name evidence="2" type="ORF">G4L40_06195</name>
</gene>
<protein>
    <recommendedName>
        <fullName evidence="1">Transglutaminase-like domain-containing protein</fullName>
    </recommendedName>
</protein>
<dbReference type="InterPro" id="IPR002931">
    <property type="entry name" value="Transglutaminase-like"/>
</dbReference>
<dbReference type="InterPro" id="IPR007562">
    <property type="entry name" value="Transglutaminase-like_domain"/>
</dbReference>
<dbReference type="RefSeq" id="WP_166236334.1">
    <property type="nucleotide sequence ID" value="NZ_JAAJBV010000003.1"/>
</dbReference>
<dbReference type="PANTHER" id="PTHR46333">
    <property type="entry name" value="CYTOKINESIS PROTEIN 3"/>
    <property type="match status" value="1"/>
</dbReference>